<keyword evidence="5" id="KW-1185">Reference proteome</keyword>
<dbReference type="Proteomes" id="UP000218387">
    <property type="component" value="Chromosome"/>
</dbReference>
<evidence type="ECO:0000256" key="3">
    <source>
        <dbReference type="SAM" id="SignalP"/>
    </source>
</evidence>
<protein>
    <recommendedName>
        <fullName evidence="6">Ig-like domain-containing protein</fullName>
    </recommendedName>
</protein>
<keyword evidence="3" id="KW-0732">Signal</keyword>
<evidence type="ECO:0000313" key="5">
    <source>
        <dbReference type="Proteomes" id="UP000218387"/>
    </source>
</evidence>
<dbReference type="AlphaFoldDB" id="A0A4P9CBT6"/>
<evidence type="ECO:0000256" key="1">
    <source>
        <dbReference type="SAM" id="MobiDB-lite"/>
    </source>
</evidence>
<dbReference type="EMBL" id="CP029487">
    <property type="protein sequence ID" value="QCT73119.1"/>
    <property type="molecule type" value="Genomic_DNA"/>
</dbReference>
<evidence type="ECO:0008006" key="6">
    <source>
        <dbReference type="Google" id="ProtNLM"/>
    </source>
</evidence>
<feature type="transmembrane region" description="Helical" evidence="2">
    <location>
        <begin position="543"/>
        <end position="564"/>
    </location>
</feature>
<dbReference type="RefSeq" id="WP_096919022.1">
    <property type="nucleotide sequence ID" value="NZ_CP029487.1"/>
</dbReference>
<organism evidence="4 5">
    <name type="scientific">Eubacterium maltosivorans</name>
    <dbReference type="NCBI Taxonomy" id="2041044"/>
    <lineage>
        <taxon>Bacteria</taxon>
        <taxon>Bacillati</taxon>
        <taxon>Bacillota</taxon>
        <taxon>Clostridia</taxon>
        <taxon>Eubacteriales</taxon>
        <taxon>Eubacteriaceae</taxon>
        <taxon>Eubacterium</taxon>
    </lineage>
</organism>
<reference evidence="4 5" key="1">
    <citation type="submission" date="2018-05" db="EMBL/GenBank/DDBJ databases">
        <title>Genome comparison of Eubacterium sp.</title>
        <authorList>
            <person name="Feng Y."/>
            <person name="Sanchez-Andrea I."/>
            <person name="Stams A.J.M."/>
            <person name="De Vos W.M."/>
        </authorList>
    </citation>
    <scope>NUCLEOTIDE SEQUENCE [LARGE SCALE GENOMIC DNA]</scope>
    <source>
        <strain evidence="4 5">YI</strain>
    </source>
</reference>
<feature type="chain" id="PRO_5020326439" description="Ig-like domain-containing protein" evidence="3">
    <location>
        <begin position="28"/>
        <end position="574"/>
    </location>
</feature>
<dbReference type="SUPFAM" id="SSF51126">
    <property type="entry name" value="Pectin lyase-like"/>
    <property type="match status" value="1"/>
</dbReference>
<gene>
    <name evidence="4" type="ORF">CPZ25_017970</name>
</gene>
<feature type="region of interest" description="Disordered" evidence="1">
    <location>
        <begin position="509"/>
        <end position="537"/>
    </location>
</feature>
<keyword evidence="2" id="KW-0812">Transmembrane</keyword>
<name>A0A4P9CBT6_EUBML</name>
<dbReference type="InterPro" id="IPR011050">
    <property type="entry name" value="Pectin_lyase_fold/virulence"/>
</dbReference>
<keyword evidence="2" id="KW-0472">Membrane</keyword>
<accession>A0A4P9CBT6</accession>
<dbReference type="KEGG" id="emt:CPZ25_017970"/>
<feature type="signal peptide" evidence="3">
    <location>
        <begin position="1"/>
        <end position="27"/>
    </location>
</feature>
<evidence type="ECO:0000256" key="2">
    <source>
        <dbReference type="SAM" id="Phobius"/>
    </source>
</evidence>
<proteinExistence type="predicted"/>
<keyword evidence="2" id="KW-1133">Transmembrane helix</keyword>
<sequence length="574" mass="60767">MSAICSIKYLFLFMILLLVSAAMPARASAMITGPATAPAEESPSCEAFQVWVDENQDTGGTYILTEDLVITRSLSIYRPGAPIAIDAGPYHIYVKDTALLELIGSNITITGEGGAEGLIRTSPMGVLILEACSITAESGTALFYEGGDPTSWSINIGGTLSAPATIAAYGENARGIVCEQPDPLELVNLFITADGAHSIGISSVSDISMTNCRVTAKGSGAVSVTSQNGRVTGTLCRLTPEAPQFSYDETQWIITGIDELHFVLPPFTDYEESGLPDYMTVNIANSKDPDDTCYVSLAVTWDRAAYDAGLEKNEPFTLTGTLEVRGDILTDGAPTPAAAISFKTATPIDDLSVTDTPDVKMCRLTFSFTPPAGASSVKLQKSVDGGSSWISQDITKAYSLNDAGNAVYEDILKESGTALYRLKITGSAYAGYSNTVASSFESLPLTGEKYEDIDGSRGGGGRNEVSRDPGGNIFENMLGYLPFNNPAVNAAEFFLALDNKNDSPLAKNAADKLQKNTPSSEGGAGDSHEGQDTPPSGAAAHTIWPALGLLFIFLFFAGAVLWLNPALRSRFFKK</sequence>
<evidence type="ECO:0000313" key="4">
    <source>
        <dbReference type="EMBL" id="QCT73119.1"/>
    </source>
</evidence>